<dbReference type="InterPro" id="IPR000215">
    <property type="entry name" value="Serpin_fam"/>
</dbReference>
<dbReference type="Gene3D" id="3.30.497.10">
    <property type="entry name" value="Antithrombin, subunit I, domain 2"/>
    <property type="match status" value="1"/>
</dbReference>
<evidence type="ECO:0000313" key="6">
    <source>
        <dbReference type="EMBL" id="CAH0727952.1"/>
    </source>
</evidence>
<evidence type="ECO:0000313" key="7">
    <source>
        <dbReference type="Proteomes" id="UP000838878"/>
    </source>
</evidence>
<dbReference type="PANTHER" id="PTHR11461:SF211">
    <property type="entry name" value="GH10112P-RELATED"/>
    <property type="match status" value="1"/>
</dbReference>
<dbReference type="Pfam" id="PF00079">
    <property type="entry name" value="Serpin"/>
    <property type="match status" value="1"/>
</dbReference>
<evidence type="ECO:0000259" key="5">
    <source>
        <dbReference type="SMART" id="SM00093"/>
    </source>
</evidence>
<reference evidence="6" key="1">
    <citation type="submission" date="2021-12" db="EMBL/GenBank/DDBJ databases">
        <authorList>
            <person name="Martin H S."/>
        </authorList>
    </citation>
    <scope>NUCLEOTIDE SEQUENCE</scope>
</reference>
<organism evidence="6 7">
    <name type="scientific">Brenthis ino</name>
    <name type="common">lesser marbled fritillary</name>
    <dbReference type="NCBI Taxonomy" id="405034"/>
    <lineage>
        <taxon>Eukaryota</taxon>
        <taxon>Metazoa</taxon>
        <taxon>Ecdysozoa</taxon>
        <taxon>Arthropoda</taxon>
        <taxon>Hexapoda</taxon>
        <taxon>Insecta</taxon>
        <taxon>Pterygota</taxon>
        <taxon>Neoptera</taxon>
        <taxon>Endopterygota</taxon>
        <taxon>Lepidoptera</taxon>
        <taxon>Glossata</taxon>
        <taxon>Ditrysia</taxon>
        <taxon>Papilionoidea</taxon>
        <taxon>Nymphalidae</taxon>
        <taxon>Heliconiinae</taxon>
        <taxon>Argynnini</taxon>
        <taxon>Brenthis</taxon>
    </lineage>
</organism>
<dbReference type="SUPFAM" id="SSF56574">
    <property type="entry name" value="Serpins"/>
    <property type="match status" value="1"/>
</dbReference>
<accession>A0A8J9V9Z0</accession>
<comment type="similarity">
    <text evidence="1 4">Belongs to the serpin family.</text>
</comment>
<dbReference type="PANTHER" id="PTHR11461">
    <property type="entry name" value="SERINE PROTEASE INHIBITOR, SERPIN"/>
    <property type="match status" value="1"/>
</dbReference>
<dbReference type="AlphaFoldDB" id="A0A8J9V9Z0"/>
<dbReference type="InterPro" id="IPR023795">
    <property type="entry name" value="Serpin_CS"/>
</dbReference>
<dbReference type="GO" id="GO:0005615">
    <property type="term" value="C:extracellular space"/>
    <property type="evidence" value="ECO:0007669"/>
    <property type="project" value="InterPro"/>
</dbReference>
<feature type="non-terminal residue" evidence="6">
    <location>
        <position position="290"/>
    </location>
</feature>
<gene>
    <name evidence="6" type="ORF">BINO364_LOCUS13221</name>
</gene>
<evidence type="ECO:0000256" key="1">
    <source>
        <dbReference type="ARBA" id="ARBA00009500"/>
    </source>
</evidence>
<name>A0A8J9V9Z0_9NEOP</name>
<dbReference type="InterPro" id="IPR023796">
    <property type="entry name" value="Serpin_dom"/>
</dbReference>
<dbReference type="InterPro" id="IPR042178">
    <property type="entry name" value="Serpin_sf_1"/>
</dbReference>
<sequence length="290" mass="32491">MPLGKLALGAEESTLEELLSAIGITKKSMISGAFKPMITLLRHLPGGKLDIASKIYVPINSHLYRKFNDESKAIFDYSVKKINFEFPTFVAHQINSWVSLQTNGVIKDIISSADVLPSTSLLLINAVYFSIIKIPYKGYLAEFVIVLPTSRTGLPYLLNQLRLSPEILDYAMDNMVPMKTELTIPKFKIESDLNLNEMYHKMGVKQIFEKSHSQLTKIVRDETVYVTTAKHKAFIDVHEYGTEAGASSGVVGSRLTQAEKIPFRADHPFLFFIIVKGQQLFSGTFVNPNN</sequence>
<keyword evidence="7" id="KW-1185">Reference proteome</keyword>
<dbReference type="InterPro" id="IPR036186">
    <property type="entry name" value="Serpin_sf"/>
</dbReference>
<dbReference type="InterPro" id="IPR042185">
    <property type="entry name" value="Serpin_sf_2"/>
</dbReference>
<proteinExistence type="inferred from homology"/>
<keyword evidence="2" id="KW-0646">Protease inhibitor</keyword>
<evidence type="ECO:0000256" key="2">
    <source>
        <dbReference type="ARBA" id="ARBA00022690"/>
    </source>
</evidence>
<evidence type="ECO:0000256" key="3">
    <source>
        <dbReference type="ARBA" id="ARBA00022900"/>
    </source>
</evidence>
<keyword evidence="3" id="KW-0722">Serine protease inhibitor</keyword>
<dbReference type="EMBL" id="OV170227">
    <property type="protein sequence ID" value="CAH0727952.1"/>
    <property type="molecule type" value="Genomic_DNA"/>
</dbReference>
<evidence type="ECO:0000256" key="4">
    <source>
        <dbReference type="RuleBase" id="RU000411"/>
    </source>
</evidence>
<protein>
    <recommendedName>
        <fullName evidence="5">Serpin domain-containing protein</fullName>
    </recommendedName>
</protein>
<dbReference type="Gene3D" id="2.30.39.10">
    <property type="entry name" value="Alpha-1-antitrypsin, domain 1"/>
    <property type="match status" value="1"/>
</dbReference>
<dbReference type="PROSITE" id="PS00284">
    <property type="entry name" value="SERPIN"/>
    <property type="match status" value="1"/>
</dbReference>
<feature type="domain" description="Serpin" evidence="5">
    <location>
        <begin position="1"/>
        <end position="288"/>
    </location>
</feature>
<dbReference type="Proteomes" id="UP000838878">
    <property type="component" value="Chromosome 7"/>
</dbReference>
<dbReference type="SMART" id="SM00093">
    <property type="entry name" value="SERPIN"/>
    <property type="match status" value="1"/>
</dbReference>
<dbReference type="OrthoDB" id="671595at2759"/>
<dbReference type="GO" id="GO:0004867">
    <property type="term" value="F:serine-type endopeptidase inhibitor activity"/>
    <property type="evidence" value="ECO:0007669"/>
    <property type="project" value="UniProtKB-KW"/>
</dbReference>